<evidence type="ECO:0000313" key="3">
    <source>
        <dbReference type="Proteomes" id="UP000024376"/>
    </source>
</evidence>
<dbReference type="Gene3D" id="2.40.180.10">
    <property type="entry name" value="Catalase core domain"/>
    <property type="match status" value="1"/>
</dbReference>
<dbReference type="InterPro" id="IPR020835">
    <property type="entry name" value="Catalase_sf"/>
</dbReference>
<sequence length="307" mass="33857">MAEKPLHLDLIDTLKDVSVRVDHVRPSHAKGVFVIGSFTPTKEAGQLSTAPHFNSPSTPVVARFSLFTGFPDLPSNDPQAVPHGLAVRFLIGDGVKSDIVCHSTPLFPANTGEGVLAVFKALRDNIVEEYLSTHPEAIPFFTEDRKTPEHWGTQTFYSINAFKFVNAEGKSVFVRYRWVPVAGRHFLTEKELEAKGPNFLFNELPEVFAKGPIIFKLVAQVAEEGDVTGDCMQRWPEDRKLVELGELKLTRVADKQDLPPQKEAISYNVIPGVPGIEPSDDPIIATRGKVYATSGQTRRAAEIEAEA</sequence>
<dbReference type="GO" id="GO:0042744">
    <property type="term" value="P:hydrogen peroxide catabolic process"/>
    <property type="evidence" value="ECO:0007669"/>
    <property type="project" value="TreeGrafter"/>
</dbReference>
<gene>
    <name evidence="2" type="ORF">M419DRAFT_24060</name>
</gene>
<protein>
    <submittedName>
        <fullName evidence="2">Catalase domain-containing protein</fullName>
    </submittedName>
</protein>
<dbReference type="KEGG" id="trr:M419DRAFT_24060"/>
<dbReference type="EMBL" id="KI911141">
    <property type="protein sequence ID" value="ETS04679.1"/>
    <property type="molecule type" value="Genomic_DNA"/>
</dbReference>
<dbReference type="AlphaFoldDB" id="A0A024SGN8"/>
<dbReference type="PIRSF" id="PIRSF000296">
    <property type="entry name" value="SrpA"/>
    <property type="match status" value="1"/>
</dbReference>
<organism evidence="2 3">
    <name type="scientific">Hypocrea jecorina (strain ATCC 56765 / BCRC 32924 / NRRL 11460 / Rut C-30)</name>
    <name type="common">Trichoderma reesei</name>
    <dbReference type="NCBI Taxonomy" id="1344414"/>
    <lineage>
        <taxon>Eukaryota</taxon>
        <taxon>Fungi</taxon>
        <taxon>Dikarya</taxon>
        <taxon>Ascomycota</taxon>
        <taxon>Pezizomycotina</taxon>
        <taxon>Sordariomycetes</taxon>
        <taxon>Hypocreomycetidae</taxon>
        <taxon>Hypocreales</taxon>
        <taxon>Hypocreaceae</taxon>
        <taxon>Trichoderma</taxon>
    </lineage>
</organism>
<dbReference type="GO" id="GO:0042542">
    <property type="term" value="P:response to hydrogen peroxide"/>
    <property type="evidence" value="ECO:0007669"/>
    <property type="project" value="TreeGrafter"/>
</dbReference>
<dbReference type="SMART" id="SM01060">
    <property type="entry name" value="Catalase"/>
    <property type="match status" value="1"/>
</dbReference>
<dbReference type="PRINTS" id="PR00067">
    <property type="entry name" value="CATALASE"/>
</dbReference>
<dbReference type="GO" id="GO:0005777">
    <property type="term" value="C:peroxisome"/>
    <property type="evidence" value="ECO:0007669"/>
    <property type="project" value="TreeGrafter"/>
</dbReference>
<dbReference type="HOGENOM" id="CLU_045961_0_0_1"/>
<evidence type="ECO:0000313" key="2">
    <source>
        <dbReference type="EMBL" id="ETS04679.1"/>
    </source>
</evidence>
<dbReference type="InterPro" id="IPR024168">
    <property type="entry name" value="Catalase_SrpA-type_pred"/>
</dbReference>
<dbReference type="PROSITE" id="PS51402">
    <property type="entry name" value="CATALASE_3"/>
    <property type="match status" value="1"/>
</dbReference>
<accession>A0A024SGN8</accession>
<proteinExistence type="predicted"/>
<dbReference type="SUPFAM" id="SSF56634">
    <property type="entry name" value="Heme-dependent catalase-like"/>
    <property type="match status" value="1"/>
</dbReference>
<dbReference type="Proteomes" id="UP000024376">
    <property type="component" value="Unassembled WGS sequence"/>
</dbReference>
<dbReference type="GO" id="GO:0004096">
    <property type="term" value="F:catalase activity"/>
    <property type="evidence" value="ECO:0007669"/>
    <property type="project" value="InterPro"/>
</dbReference>
<dbReference type="GO" id="GO:0005739">
    <property type="term" value="C:mitochondrion"/>
    <property type="evidence" value="ECO:0007669"/>
    <property type="project" value="TreeGrafter"/>
</dbReference>
<dbReference type="InterPro" id="IPR011614">
    <property type="entry name" value="Catalase_core"/>
</dbReference>
<evidence type="ECO:0000259" key="1">
    <source>
        <dbReference type="SMART" id="SM01060"/>
    </source>
</evidence>
<dbReference type="PANTHER" id="PTHR11465">
    <property type="entry name" value="CATALASE"/>
    <property type="match status" value="1"/>
</dbReference>
<name>A0A024SGN8_HYPJR</name>
<dbReference type="OrthoDB" id="2379805at2759"/>
<feature type="domain" description="Catalase core" evidence="1">
    <location>
        <begin position="2"/>
        <end position="307"/>
    </location>
</feature>
<dbReference type="InterPro" id="IPR018028">
    <property type="entry name" value="Catalase"/>
</dbReference>
<dbReference type="Gene3D" id="1.20.1280.120">
    <property type="match status" value="1"/>
</dbReference>
<dbReference type="PANTHER" id="PTHR11465:SF62">
    <property type="entry name" value="CATALASE T"/>
    <property type="match status" value="1"/>
</dbReference>
<dbReference type="GO" id="GO:0020037">
    <property type="term" value="F:heme binding"/>
    <property type="evidence" value="ECO:0007669"/>
    <property type="project" value="InterPro"/>
</dbReference>
<dbReference type="Pfam" id="PF00199">
    <property type="entry name" value="Catalase"/>
    <property type="match status" value="1"/>
</dbReference>
<reference evidence="3" key="1">
    <citation type="journal article" date="2013" name="Ind. Biotechnol.">
        <title>Comparative genomics analysis of Trichoderma reesei strains.</title>
        <authorList>
            <person name="Koike H."/>
            <person name="Aerts A."/>
            <person name="LaButti K."/>
            <person name="Grigoriev I.V."/>
            <person name="Baker S.E."/>
        </authorList>
    </citation>
    <scope>NUCLEOTIDE SEQUENCE [LARGE SCALE GENOMIC DNA]</scope>
    <source>
        <strain evidence="3">ATCC 56765 / BCRC 32924 / NRRL 11460 / Rut C-30</strain>
    </source>
</reference>